<evidence type="ECO:0000256" key="1">
    <source>
        <dbReference type="ARBA" id="ARBA00023125"/>
    </source>
</evidence>
<dbReference type="PANTHER" id="PTHR10302">
    <property type="entry name" value="SINGLE-STRANDED DNA-BINDING PROTEIN"/>
    <property type="match status" value="1"/>
</dbReference>
<proteinExistence type="predicted"/>
<dbReference type="PROSITE" id="PS50935">
    <property type="entry name" value="SSB"/>
    <property type="match status" value="1"/>
</dbReference>
<reference evidence="3 4" key="1">
    <citation type="journal article" date="2023" name="Plants (Basel)">
        <title>Bridging the Gap: Combining Genomics and Transcriptomics Approaches to Understand Stylosanthes scabra, an Orphan Legume from the Brazilian Caatinga.</title>
        <authorList>
            <person name="Ferreira-Neto J.R.C."/>
            <person name="da Silva M.D."/>
            <person name="Binneck E."/>
            <person name="de Melo N.F."/>
            <person name="da Silva R.H."/>
            <person name="de Melo A.L.T.M."/>
            <person name="Pandolfi V."/>
            <person name="Bustamante F.O."/>
            <person name="Brasileiro-Vidal A.C."/>
            <person name="Benko-Iseppon A.M."/>
        </authorList>
    </citation>
    <scope>NUCLEOTIDE SEQUENCE [LARGE SCALE GENOMIC DNA]</scope>
    <source>
        <tissue evidence="3">Leaves</tissue>
    </source>
</reference>
<dbReference type="EMBL" id="JASCZI010181499">
    <property type="protein sequence ID" value="MED6184060.1"/>
    <property type="molecule type" value="Genomic_DNA"/>
</dbReference>
<dbReference type="InterPro" id="IPR012340">
    <property type="entry name" value="NA-bd_OB-fold"/>
</dbReference>
<dbReference type="SUPFAM" id="SSF50249">
    <property type="entry name" value="Nucleic acid-binding proteins"/>
    <property type="match status" value="1"/>
</dbReference>
<sequence>MKSKLLRLTPLFFFFSTKPKFPPSLPHYSVSHQTYSPFSTFSPETTSFKERLRLSHSSDDDDAVSGTSAVYIHTLKFQRPPTIHFRREIENKASFIGTVAFQPELANTKNGRFGAFTVLKIPNPRCDDPHRSNLRVLLFMWDRLAGFALKHLKGDDYVYVSGCLGSYNKVDHSENDTVHYKLVVNELDFVTRKIGHEEHKRSESIEAADSIQNNQNRLYLWQVFFSNPYEWWDNRKSKFKEKQPDFKHKHTGEVLRLSKYDPPWVRKQLELIDSKIAEGRVMGSRSRVSTWVYDE</sequence>
<keyword evidence="1 2" id="KW-0238">DNA-binding</keyword>
<dbReference type="InterPro" id="IPR011344">
    <property type="entry name" value="ssDNA-bd"/>
</dbReference>
<protein>
    <submittedName>
        <fullName evidence="3">Protein osb1, mitochondrial-like</fullName>
    </submittedName>
</protein>
<evidence type="ECO:0000313" key="4">
    <source>
        <dbReference type="Proteomes" id="UP001341840"/>
    </source>
</evidence>
<evidence type="ECO:0000256" key="2">
    <source>
        <dbReference type="PROSITE-ProRule" id="PRU00252"/>
    </source>
</evidence>
<name>A0ABU6WFY9_9FABA</name>
<dbReference type="Proteomes" id="UP001341840">
    <property type="component" value="Unassembled WGS sequence"/>
</dbReference>
<dbReference type="Gene3D" id="2.40.50.140">
    <property type="entry name" value="Nucleic acid-binding proteins"/>
    <property type="match status" value="1"/>
</dbReference>
<evidence type="ECO:0000313" key="3">
    <source>
        <dbReference type="EMBL" id="MED6184060.1"/>
    </source>
</evidence>
<organism evidence="3 4">
    <name type="scientific">Stylosanthes scabra</name>
    <dbReference type="NCBI Taxonomy" id="79078"/>
    <lineage>
        <taxon>Eukaryota</taxon>
        <taxon>Viridiplantae</taxon>
        <taxon>Streptophyta</taxon>
        <taxon>Embryophyta</taxon>
        <taxon>Tracheophyta</taxon>
        <taxon>Spermatophyta</taxon>
        <taxon>Magnoliopsida</taxon>
        <taxon>eudicotyledons</taxon>
        <taxon>Gunneridae</taxon>
        <taxon>Pentapetalae</taxon>
        <taxon>rosids</taxon>
        <taxon>fabids</taxon>
        <taxon>Fabales</taxon>
        <taxon>Fabaceae</taxon>
        <taxon>Papilionoideae</taxon>
        <taxon>50 kb inversion clade</taxon>
        <taxon>dalbergioids sensu lato</taxon>
        <taxon>Dalbergieae</taxon>
        <taxon>Pterocarpus clade</taxon>
        <taxon>Stylosanthes</taxon>
    </lineage>
</organism>
<keyword evidence="4" id="KW-1185">Reference proteome</keyword>
<dbReference type="PANTHER" id="PTHR10302:SF18">
    <property type="entry name" value="PROTEIN OSB1, MITOCHONDRIAL"/>
    <property type="match status" value="1"/>
</dbReference>
<comment type="caution">
    <text evidence="3">The sequence shown here is derived from an EMBL/GenBank/DDBJ whole genome shotgun (WGS) entry which is preliminary data.</text>
</comment>
<gene>
    <name evidence="3" type="primary">OSB1_2</name>
    <name evidence="3" type="ORF">PIB30_043736</name>
</gene>
<dbReference type="InterPro" id="IPR000424">
    <property type="entry name" value="Primosome_PriB/ssb"/>
</dbReference>
<accession>A0ABU6WFY9</accession>